<dbReference type="InterPro" id="IPR029045">
    <property type="entry name" value="ClpP/crotonase-like_dom_sf"/>
</dbReference>
<dbReference type="Gene3D" id="3.90.226.10">
    <property type="entry name" value="2-enoyl-CoA Hydratase, Chain A, domain 1"/>
    <property type="match status" value="1"/>
</dbReference>
<feature type="domain" description="Tail specific protease" evidence="2">
    <location>
        <begin position="268"/>
        <end position="501"/>
    </location>
</feature>
<proteinExistence type="predicted"/>
<name>A0ABW5LEQ4_9FLAO</name>
<sequence>MKKVIIWMMFSMYIISVNAQQNQKKILSSKQISDLYNLMISEIEYVDAEAIEVRNKTKQVNWDQYKAYHQKQFAKVNSYESLRKKFLDFGKGFTSGHSYFKFSYPIEKQKKDKLESSIKIGFTYPEKMFFDLESKKTISKINGISVKDVFHHFVNYETRANGIGNCQFGFKYRFEHGALKVNGHLPNQITFEDGSQKEVTYSVNNDAESSYDRYMSRIEVNQYKDWRLIEKGYKTALLLKDDIALVKIKNFAYNRSDNDLRCTKAVSDSTVCNDIKKIRNGLKSIENDISYLIFDVQSNPGGNENSSFLAEFCPSEFKDLRIQYKKTAILEDNDLRTALSYGFPGANRWFDEISESGTYEKTENGSFLPPRGDFCRGGDSCELKYIQPNETAKRKVKKTIVLVNERTASSADDFVYRMKEYGDAIIVGQPQSADLTFALIGIVFYLDDQGNINKMYTGNNQKNYDVPGTELFQFSIPYSRTVNKNGEMLQGNPLKPDLLVEITKDNFENREYAVLNKAIEEFVTKDKN</sequence>
<dbReference type="SUPFAM" id="SSF52096">
    <property type="entry name" value="ClpP/crotonase"/>
    <property type="match status" value="1"/>
</dbReference>
<evidence type="ECO:0000256" key="1">
    <source>
        <dbReference type="SAM" id="SignalP"/>
    </source>
</evidence>
<keyword evidence="1" id="KW-0732">Signal</keyword>
<dbReference type="SMART" id="SM00245">
    <property type="entry name" value="TSPc"/>
    <property type="match status" value="1"/>
</dbReference>
<dbReference type="Proteomes" id="UP001597319">
    <property type="component" value="Unassembled WGS sequence"/>
</dbReference>
<protein>
    <submittedName>
        <fullName evidence="3">S41 family peptidase</fullName>
    </submittedName>
</protein>
<evidence type="ECO:0000313" key="3">
    <source>
        <dbReference type="EMBL" id="MFD2561982.1"/>
    </source>
</evidence>
<evidence type="ECO:0000259" key="2">
    <source>
        <dbReference type="SMART" id="SM00245"/>
    </source>
</evidence>
<reference evidence="4" key="1">
    <citation type="journal article" date="2019" name="Int. J. Syst. Evol. Microbiol.">
        <title>The Global Catalogue of Microorganisms (GCM) 10K type strain sequencing project: providing services to taxonomists for standard genome sequencing and annotation.</title>
        <authorList>
            <consortium name="The Broad Institute Genomics Platform"/>
            <consortium name="The Broad Institute Genome Sequencing Center for Infectious Disease"/>
            <person name="Wu L."/>
            <person name="Ma J."/>
        </authorList>
    </citation>
    <scope>NUCLEOTIDE SEQUENCE [LARGE SCALE GENOMIC DNA]</scope>
    <source>
        <strain evidence="4">KCTC 52274</strain>
    </source>
</reference>
<dbReference type="InterPro" id="IPR005151">
    <property type="entry name" value="Tail-specific_protease"/>
</dbReference>
<feature type="chain" id="PRO_5045772945" evidence="1">
    <location>
        <begin position="20"/>
        <end position="528"/>
    </location>
</feature>
<dbReference type="Pfam" id="PF03572">
    <property type="entry name" value="Peptidase_S41"/>
    <property type="match status" value="1"/>
</dbReference>
<dbReference type="RefSeq" id="WP_378290174.1">
    <property type="nucleotide sequence ID" value="NZ_JBHULE010000008.1"/>
</dbReference>
<evidence type="ECO:0000313" key="4">
    <source>
        <dbReference type="Proteomes" id="UP001597319"/>
    </source>
</evidence>
<dbReference type="EMBL" id="JBHULE010000008">
    <property type="protein sequence ID" value="MFD2561982.1"/>
    <property type="molecule type" value="Genomic_DNA"/>
</dbReference>
<comment type="caution">
    <text evidence="3">The sequence shown here is derived from an EMBL/GenBank/DDBJ whole genome shotgun (WGS) entry which is preliminary data.</text>
</comment>
<gene>
    <name evidence="3" type="ORF">ACFSR1_04825</name>
</gene>
<organism evidence="3 4">
    <name type="scientific">Aquimarina rubra</name>
    <dbReference type="NCBI Taxonomy" id="1920033"/>
    <lineage>
        <taxon>Bacteria</taxon>
        <taxon>Pseudomonadati</taxon>
        <taxon>Bacteroidota</taxon>
        <taxon>Flavobacteriia</taxon>
        <taxon>Flavobacteriales</taxon>
        <taxon>Flavobacteriaceae</taxon>
        <taxon>Aquimarina</taxon>
    </lineage>
</organism>
<feature type="signal peptide" evidence="1">
    <location>
        <begin position="1"/>
        <end position="19"/>
    </location>
</feature>
<accession>A0ABW5LEQ4</accession>
<keyword evidence="4" id="KW-1185">Reference proteome</keyword>